<reference evidence="1 2" key="1">
    <citation type="journal article" date="2018" name="Front. Plant Sci.">
        <title>Red Clover (Trifolium pratense) and Zigzag Clover (T. medium) - A Picture of Genomic Similarities and Differences.</title>
        <authorList>
            <person name="Dluhosova J."/>
            <person name="Istvanek J."/>
            <person name="Nedelnik J."/>
            <person name="Repkova J."/>
        </authorList>
    </citation>
    <scope>NUCLEOTIDE SEQUENCE [LARGE SCALE GENOMIC DNA]</scope>
    <source>
        <strain evidence="2">cv. 10/8</strain>
        <tissue evidence="1">Leaf</tissue>
    </source>
</reference>
<protein>
    <submittedName>
        <fullName evidence="1">TIR-NBS disease resistance-like protein</fullName>
    </submittedName>
</protein>
<proteinExistence type="predicted"/>
<dbReference type="AlphaFoldDB" id="A0A392SEF5"/>
<keyword evidence="2" id="KW-1185">Reference proteome</keyword>
<organism evidence="1 2">
    <name type="scientific">Trifolium medium</name>
    <dbReference type="NCBI Taxonomy" id="97028"/>
    <lineage>
        <taxon>Eukaryota</taxon>
        <taxon>Viridiplantae</taxon>
        <taxon>Streptophyta</taxon>
        <taxon>Embryophyta</taxon>
        <taxon>Tracheophyta</taxon>
        <taxon>Spermatophyta</taxon>
        <taxon>Magnoliopsida</taxon>
        <taxon>eudicotyledons</taxon>
        <taxon>Gunneridae</taxon>
        <taxon>Pentapetalae</taxon>
        <taxon>rosids</taxon>
        <taxon>fabids</taxon>
        <taxon>Fabales</taxon>
        <taxon>Fabaceae</taxon>
        <taxon>Papilionoideae</taxon>
        <taxon>50 kb inversion clade</taxon>
        <taxon>NPAAA clade</taxon>
        <taxon>Hologalegina</taxon>
        <taxon>IRL clade</taxon>
        <taxon>Trifolieae</taxon>
        <taxon>Trifolium</taxon>
    </lineage>
</organism>
<sequence>MELVEEIAMDVLNKLNRVYVGDLDQQIAKLEQLAKLQYEFYERAPTIEDFFKYKATDQRITELNMERSLCLLRLSPDLLSHLESNDNNIFGF</sequence>
<name>A0A392SEF5_9FABA</name>
<evidence type="ECO:0000313" key="1">
    <source>
        <dbReference type="EMBL" id="MCI47281.1"/>
    </source>
</evidence>
<dbReference type="EMBL" id="LXQA010370068">
    <property type="protein sequence ID" value="MCI47281.1"/>
    <property type="molecule type" value="Genomic_DNA"/>
</dbReference>
<dbReference type="Proteomes" id="UP000265520">
    <property type="component" value="Unassembled WGS sequence"/>
</dbReference>
<evidence type="ECO:0000313" key="2">
    <source>
        <dbReference type="Proteomes" id="UP000265520"/>
    </source>
</evidence>
<comment type="caution">
    <text evidence="1">The sequence shown here is derived from an EMBL/GenBank/DDBJ whole genome shotgun (WGS) entry which is preliminary data.</text>
</comment>
<accession>A0A392SEF5</accession>